<evidence type="ECO:0000313" key="5">
    <source>
        <dbReference type="EMBL" id="MCJ8499182.1"/>
    </source>
</evidence>
<name>A0AA41UI19_9BACT</name>
<proteinExistence type="predicted"/>
<keyword evidence="2" id="KW-0274">FAD</keyword>
<dbReference type="InterPro" id="IPR016167">
    <property type="entry name" value="FAD-bd_PCMH_sub1"/>
</dbReference>
<evidence type="ECO:0000313" key="6">
    <source>
        <dbReference type="Proteomes" id="UP001165427"/>
    </source>
</evidence>
<dbReference type="FunFam" id="3.30.465.10:FF:000017">
    <property type="entry name" value="Xanthine dehydrogenase, FAD binding subunit"/>
    <property type="match status" value="1"/>
</dbReference>
<evidence type="ECO:0000256" key="2">
    <source>
        <dbReference type="ARBA" id="ARBA00022827"/>
    </source>
</evidence>
<evidence type="ECO:0000256" key="1">
    <source>
        <dbReference type="ARBA" id="ARBA00022630"/>
    </source>
</evidence>
<dbReference type="InterPro" id="IPR002346">
    <property type="entry name" value="Mopterin_DH_FAD-bd"/>
</dbReference>
<dbReference type="SUPFAM" id="SSF55447">
    <property type="entry name" value="CO dehydrogenase flavoprotein C-terminal domain-like"/>
    <property type="match status" value="1"/>
</dbReference>
<sequence length="279" mass="29411">MRPVLFPTTLAALFDIVEHQPDARLMAGGTDLLVRLRQGPADRRPLICLERMARLNGITTENNTVIIGAATPLSAIIADPLVQRHCPLLARAAATVGGPAIRNMATLGGNICTASPAGDTLPPLYLLDARLDLAAAHATRQVPIAAFITGPGRTDLRSGELLTAIRIPMAERFGLQHFEKVGRRNALAIAVASLAALIRLTPGGRVAEARLAWGSVGPCVVRCSEAEARLTGRRLTSETLRAAGAAARAAVTPIDDIRATTAYRRDLVANLPLRLGAAT</sequence>
<reference evidence="5" key="1">
    <citation type="submission" date="2022-04" db="EMBL/GenBank/DDBJ databases">
        <title>Desulfatitalea alkaliphila sp. nov., a novel anaerobic sulfate-reducing bacterium isolated from terrestrial mud volcano, Taman Peninsula, Russia.</title>
        <authorList>
            <person name="Khomyakova M.A."/>
            <person name="Merkel A.Y."/>
            <person name="Slobodkin A.I."/>
        </authorList>
    </citation>
    <scope>NUCLEOTIDE SEQUENCE</scope>
    <source>
        <strain evidence="5">M08but</strain>
    </source>
</reference>
<dbReference type="Gene3D" id="3.30.43.10">
    <property type="entry name" value="Uridine Diphospho-n-acetylenolpyruvylglucosamine Reductase, domain 2"/>
    <property type="match status" value="1"/>
</dbReference>
<dbReference type="InterPro" id="IPR016169">
    <property type="entry name" value="FAD-bd_PCMH_sub2"/>
</dbReference>
<dbReference type="Proteomes" id="UP001165427">
    <property type="component" value="Unassembled WGS sequence"/>
</dbReference>
<dbReference type="Pfam" id="PF00941">
    <property type="entry name" value="FAD_binding_5"/>
    <property type="match status" value="1"/>
</dbReference>
<dbReference type="Gene3D" id="3.30.465.10">
    <property type="match status" value="1"/>
</dbReference>
<dbReference type="InterPro" id="IPR016166">
    <property type="entry name" value="FAD-bd_PCMH"/>
</dbReference>
<dbReference type="InterPro" id="IPR036683">
    <property type="entry name" value="CO_DH_flav_C_dom_sf"/>
</dbReference>
<dbReference type="PANTHER" id="PTHR42659">
    <property type="entry name" value="XANTHINE DEHYDROGENASE SUBUNIT C-RELATED"/>
    <property type="match status" value="1"/>
</dbReference>
<organism evidence="5 6">
    <name type="scientific">Desulfatitalea alkaliphila</name>
    <dbReference type="NCBI Taxonomy" id="2929485"/>
    <lineage>
        <taxon>Bacteria</taxon>
        <taxon>Pseudomonadati</taxon>
        <taxon>Thermodesulfobacteriota</taxon>
        <taxon>Desulfobacteria</taxon>
        <taxon>Desulfobacterales</taxon>
        <taxon>Desulfosarcinaceae</taxon>
        <taxon>Desulfatitalea</taxon>
    </lineage>
</organism>
<dbReference type="SMART" id="SM01092">
    <property type="entry name" value="CO_deh_flav_C"/>
    <property type="match status" value="1"/>
</dbReference>
<dbReference type="InterPro" id="IPR005107">
    <property type="entry name" value="CO_DH_flav_C"/>
</dbReference>
<dbReference type="GO" id="GO:0016491">
    <property type="term" value="F:oxidoreductase activity"/>
    <property type="evidence" value="ECO:0007669"/>
    <property type="project" value="UniProtKB-KW"/>
</dbReference>
<dbReference type="InterPro" id="IPR051312">
    <property type="entry name" value="Diverse_Substr_Oxidored"/>
</dbReference>
<dbReference type="PANTHER" id="PTHR42659:SF9">
    <property type="entry name" value="XANTHINE DEHYDROGENASE FAD-BINDING SUBUNIT XDHB-RELATED"/>
    <property type="match status" value="1"/>
</dbReference>
<keyword evidence="6" id="KW-1185">Reference proteome</keyword>
<dbReference type="GO" id="GO:0071949">
    <property type="term" value="F:FAD binding"/>
    <property type="evidence" value="ECO:0007669"/>
    <property type="project" value="InterPro"/>
</dbReference>
<protein>
    <submittedName>
        <fullName evidence="5">FAD binding domain-containing protein</fullName>
    </submittedName>
</protein>
<accession>A0AA41UI19</accession>
<keyword evidence="3" id="KW-0560">Oxidoreductase</keyword>
<dbReference type="Gene3D" id="3.30.390.50">
    <property type="entry name" value="CO dehydrogenase flavoprotein, C-terminal domain"/>
    <property type="match status" value="1"/>
</dbReference>
<evidence type="ECO:0000259" key="4">
    <source>
        <dbReference type="PROSITE" id="PS51387"/>
    </source>
</evidence>
<dbReference type="InterPro" id="IPR036318">
    <property type="entry name" value="FAD-bd_PCMH-like_sf"/>
</dbReference>
<keyword evidence="1" id="KW-0285">Flavoprotein</keyword>
<gene>
    <name evidence="5" type="ORF">MRX98_01235</name>
</gene>
<dbReference type="RefSeq" id="WP_246902313.1">
    <property type="nucleotide sequence ID" value="NZ_JALJRB010000001.1"/>
</dbReference>
<evidence type="ECO:0000256" key="3">
    <source>
        <dbReference type="ARBA" id="ARBA00023002"/>
    </source>
</evidence>
<dbReference type="Pfam" id="PF03450">
    <property type="entry name" value="CO_deh_flav_C"/>
    <property type="match status" value="1"/>
</dbReference>
<dbReference type="EMBL" id="JALJRB010000001">
    <property type="protein sequence ID" value="MCJ8499182.1"/>
    <property type="molecule type" value="Genomic_DNA"/>
</dbReference>
<dbReference type="PROSITE" id="PS51387">
    <property type="entry name" value="FAD_PCMH"/>
    <property type="match status" value="1"/>
</dbReference>
<dbReference type="AlphaFoldDB" id="A0AA41UI19"/>
<feature type="domain" description="FAD-binding PCMH-type" evidence="4">
    <location>
        <begin position="1"/>
        <end position="172"/>
    </location>
</feature>
<dbReference type="SUPFAM" id="SSF56176">
    <property type="entry name" value="FAD-binding/transporter-associated domain-like"/>
    <property type="match status" value="1"/>
</dbReference>
<comment type="caution">
    <text evidence="5">The sequence shown here is derived from an EMBL/GenBank/DDBJ whole genome shotgun (WGS) entry which is preliminary data.</text>
</comment>